<comment type="similarity">
    <text evidence="1">Belongs to the plant rapid alkalinization factor (RALF) family.</text>
</comment>
<dbReference type="Gene3D" id="2.60.110.10">
    <property type="entry name" value="Thaumatin"/>
    <property type="match status" value="1"/>
</dbReference>
<dbReference type="Pfam" id="PF05498">
    <property type="entry name" value="RALF"/>
    <property type="match status" value="1"/>
</dbReference>
<accession>A0A2G5DCV4</accession>
<feature type="disulfide bond" evidence="5">
    <location>
        <begin position="161"/>
        <end position="171"/>
    </location>
</feature>
<keyword evidence="3" id="KW-0732">Signal</keyword>
<dbReference type="GO" id="GO:0005179">
    <property type="term" value="F:hormone activity"/>
    <property type="evidence" value="ECO:0007669"/>
    <property type="project" value="UniProtKB-KW"/>
</dbReference>
<keyword evidence="2" id="KW-0372">Hormone</keyword>
<feature type="disulfide bond" evidence="5">
    <location>
        <begin position="77"/>
        <end position="87"/>
    </location>
</feature>
<dbReference type="EMBL" id="KZ305040">
    <property type="protein sequence ID" value="PIA41294.1"/>
    <property type="molecule type" value="Genomic_DNA"/>
</dbReference>
<evidence type="ECO:0000256" key="2">
    <source>
        <dbReference type="ARBA" id="ARBA00022702"/>
    </source>
</evidence>
<feature type="disulfide bond" evidence="5">
    <location>
        <begin position="153"/>
        <end position="195"/>
    </location>
</feature>
<dbReference type="PROSITE" id="PS51367">
    <property type="entry name" value="THAUMATIN_2"/>
    <property type="match status" value="1"/>
</dbReference>
<organism evidence="6 7">
    <name type="scientific">Aquilegia coerulea</name>
    <name type="common">Rocky mountain columbine</name>
    <dbReference type="NCBI Taxonomy" id="218851"/>
    <lineage>
        <taxon>Eukaryota</taxon>
        <taxon>Viridiplantae</taxon>
        <taxon>Streptophyta</taxon>
        <taxon>Embryophyta</taxon>
        <taxon>Tracheophyta</taxon>
        <taxon>Spermatophyta</taxon>
        <taxon>Magnoliopsida</taxon>
        <taxon>Ranunculales</taxon>
        <taxon>Ranunculaceae</taxon>
        <taxon>Thalictroideae</taxon>
        <taxon>Aquilegia</taxon>
    </lineage>
</organism>
<evidence type="ECO:0008006" key="8">
    <source>
        <dbReference type="Google" id="ProtNLM"/>
    </source>
</evidence>
<evidence type="ECO:0000256" key="3">
    <source>
        <dbReference type="ARBA" id="ARBA00022729"/>
    </source>
</evidence>
<dbReference type="Proteomes" id="UP000230069">
    <property type="component" value="Unassembled WGS sequence"/>
</dbReference>
<dbReference type="OrthoDB" id="430315at2759"/>
<dbReference type="SMART" id="SM00205">
    <property type="entry name" value="THN"/>
    <property type="match status" value="1"/>
</dbReference>
<evidence type="ECO:0000256" key="5">
    <source>
        <dbReference type="PIRSR" id="PIRSR002703-1"/>
    </source>
</evidence>
<name>A0A2G5DCV4_AQUCA</name>
<evidence type="ECO:0000256" key="4">
    <source>
        <dbReference type="ARBA" id="ARBA00023157"/>
    </source>
</evidence>
<reference evidence="6 7" key="1">
    <citation type="submission" date="2017-09" db="EMBL/GenBank/DDBJ databases">
        <title>WGS assembly of Aquilegia coerulea Goldsmith.</title>
        <authorList>
            <person name="Hodges S."/>
            <person name="Kramer E."/>
            <person name="Nordborg M."/>
            <person name="Tomkins J."/>
            <person name="Borevitz J."/>
            <person name="Derieg N."/>
            <person name="Yan J."/>
            <person name="Mihaltcheva S."/>
            <person name="Hayes R.D."/>
            <person name="Rokhsar D."/>
        </authorList>
    </citation>
    <scope>NUCLEOTIDE SEQUENCE [LARGE SCALE GENOMIC DNA]</scope>
    <source>
        <strain evidence="7">cv. Goldsmith</strain>
    </source>
</reference>
<keyword evidence="7" id="KW-1185">Reference proteome</keyword>
<keyword evidence="4 5" id="KW-1015">Disulfide bond</keyword>
<evidence type="ECO:0000256" key="1">
    <source>
        <dbReference type="ARBA" id="ARBA00009178"/>
    </source>
</evidence>
<evidence type="ECO:0000313" key="6">
    <source>
        <dbReference type="EMBL" id="PIA41294.1"/>
    </source>
</evidence>
<feature type="disulfide bond" evidence="5">
    <location>
        <begin position="92"/>
        <end position="98"/>
    </location>
</feature>
<dbReference type="PRINTS" id="PR00347">
    <property type="entry name" value="THAUMATIN"/>
</dbReference>
<gene>
    <name evidence="6" type="ORF">AQUCO_02300218v1</name>
</gene>
<dbReference type="InterPro" id="IPR001938">
    <property type="entry name" value="Thaumatin"/>
</dbReference>
<evidence type="ECO:0000313" key="7">
    <source>
        <dbReference type="Proteomes" id="UP000230069"/>
    </source>
</evidence>
<dbReference type="Pfam" id="PF00314">
    <property type="entry name" value="Thaumatin"/>
    <property type="match status" value="1"/>
</dbReference>
<dbReference type="InParanoid" id="A0A2G5DCV4"/>
<proteinExistence type="inferred from homology"/>
<dbReference type="InterPro" id="IPR037176">
    <property type="entry name" value="Osmotin/thaumatin-like_sf"/>
</dbReference>
<dbReference type="PIRSF" id="PIRSF002703">
    <property type="entry name" value="Thaumatin"/>
    <property type="match status" value="1"/>
</dbReference>
<dbReference type="PANTHER" id="PTHR31048">
    <property type="entry name" value="OS03G0233200 PROTEIN"/>
    <property type="match status" value="1"/>
</dbReference>
<sequence>MRFFFSIAIFFYFFLFPIIFTTITHGTIFEIHNNCRDTVWAAAIPGGGRQLNTNQSWIMNLKPNIPQQGQIWARTNCSFSKSGHGTCDSGDCNGQLQCKSNGTSPYTLVGYSLNQINNDRNFVHLSLVNGFNLGMDIIPILSESDDSSREIRCRADINTNCPDTLKVPGGCKDPCAAYDDCSGPTPETNFFKQSCPDAYSYPSEQDHAINYSYPRTTNYRIVFCPGEATLRHSYITYKALHPNRPACNSSYRSYTINCLPPTPHPPPP</sequence>
<dbReference type="AlphaFoldDB" id="A0A2G5DCV4"/>
<feature type="disulfide bond" evidence="5">
    <location>
        <begin position="35"/>
        <end position="224"/>
    </location>
</feature>
<dbReference type="SUPFAM" id="SSF49870">
    <property type="entry name" value="Osmotin, thaumatin-like protein"/>
    <property type="match status" value="1"/>
</dbReference>
<protein>
    <recommendedName>
        <fullName evidence="8">Thaumatin-like protein</fullName>
    </recommendedName>
</protein>
<dbReference type="InterPro" id="IPR008801">
    <property type="entry name" value="RALF"/>
</dbReference>